<dbReference type="InterPro" id="IPR027417">
    <property type="entry name" value="P-loop_NTPase"/>
</dbReference>
<dbReference type="FunFam" id="1.10.10.10:FF:000322">
    <property type="entry name" value="Probable disease resistance protein At1g63360"/>
    <property type="match status" value="1"/>
</dbReference>
<sequence length="1207" mass="137519">MADALVNVAAEAILKKLASIAVNEVALAWGYKEKLYTLEGTLKMIRAKLQDAENQKGQKHSVMEWLKQLKEVVAEADDVVDEVHYEMLRREVKKRDRVAIKVPSLPSLKKLFFRSEMGHKIKNINEKLSQINKQANELGLQNEQPGPVVQYRPYLETDPNLGEFKIVGREDEEERIIHLLTELRKEEKLTIVPIVGMGGMGKTTLAKSVYNNPKIQQHFDVKAWLCVSVKVDINTLLVKIYESVAGEKPKLETMVNLVRDLELKLGSKRYLLVLDDVWDEQRLYWEDFRSVMINVKSQIGSSILVTTRKLDIGTKAMAMDSCPLKGLSSDHCWYIFKERAFLPGQSPLTELEEIGRDIVKKCGGLPLLVKVIGGMLQNYNDQEKWLSIKNSKVWDLEDERDRVEKSLQLSFDNLPNSMAKQCFAYCSIFKKDTLMKKEELIQLWMAFGLVQADEEKDKEVDDVGNDIFQILVSNSLFQDVERDELYGHITCSMHDLVHDLSLSLSKHESLCLVDATNDDITCIPQVKHLAFYQEQNYKLAAEVSMFIERKMVARTLHTLFIKGEVGKTFSFQRLKCIRILKLNKDSIEKLDDSIGELVHLRYLDLSKTYISVLPKSIGKLYHLQTLKLHNCYHVNKFPKTMRNLISLRYFIYDQNIPTNIVGQWTLIRKLPSVKVLRRKGHGIEELRHLNNLTGKLCIVDLENVRSKEDAVKADLSRKKNLYDIEFNWSGNDQGSNRVADKDVLEGLQPPGGVKILRIINFCGDNFPDWVTKMAIHIERKWTPLDKLVEIRLYGCSSCLSFPTLEHLPHLRDLWLGGMDSLTCLRSSSVTGSNKPLSPSLRLLWLMGMKKLEKWIDGEPNSSKMISPVLEKLVIWRCPNMILLDECHPHPLVSLIIQNCTGLASIKSIQGLTSLESLSIKRCPSITLSDCRSCLCLPTLENLPHLRDLELEDIDSLTCLSIPDVTGSKKPLSPSLRSLKLSRMFSLEKWIDGATNSSTMISPVLEKLEITHCPKIILLDECHPHPLVSLEIRACTGLVSIKSIQGLTSLESLKIAMCPSLSEITNLPNQCHSLNTLQIIHCDKLTSLPHKMFDCFAFLNELRVGPFSKELDSFPSLQGIEKLSNHLHSLELRGWDHWELIPEEIQHLTSLSWLHIDGFGIQELPMWLASMSSIRHLNFHECKGLNKETVRRGAPQEATDVTLNNKLC</sequence>
<reference evidence="11" key="1">
    <citation type="submission" date="2023-04" db="EMBL/GenBank/DDBJ databases">
        <authorList>
            <person name="Vijverberg K."/>
            <person name="Xiong W."/>
            <person name="Schranz E."/>
        </authorList>
    </citation>
    <scope>NUCLEOTIDE SEQUENCE</scope>
</reference>
<comment type="similarity">
    <text evidence="1">Belongs to the disease resistance NB-LRR family.</text>
</comment>
<evidence type="ECO:0000256" key="2">
    <source>
        <dbReference type="ARBA" id="ARBA00022614"/>
    </source>
</evidence>
<dbReference type="Pfam" id="PF23559">
    <property type="entry name" value="WHD_DRP"/>
    <property type="match status" value="1"/>
</dbReference>
<evidence type="ECO:0000256" key="6">
    <source>
        <dbReference type="ARBA" id="ARBA00022840"/>
    </source>
</evidence>
<dbReference type="Gene3D" id="1.10.10.10">
    <property type="entry name" value="Winged helix-like DNA-binding domain superfamily/Winged helix DNA-binding domain"/>
    <property type="match status" value="1"/>
</dbReference>
<dbReference type="GO" id="GO:0051707">
    <property type="term" value="P:response to other organism"/>
    <property type="evidence" value="ECO:0007669"/>
    <property type="project" value="UniProtKB-ARBA"/>
</dbReference>
<dbReference type="SUPFAM" id="SSF52058">
    <property type="entry name" value="L domain-like"/>
    <property type="match status" value="2"/>
</dbReference>
<dbReference type="Pfam" id="PF18052">
    <property type="entry name" value="Rx_N"/>
    <property type="match status" value="1"/>
</dbReference>
<dbReference type="InterPro" id="IPR038005">
    <property type="entry name" value="RX-like_CC"/>
</dbReference>
<evidence type="ECO:0000259" key="9">
    <source>
        <dbReference type="Pfam" id="PF23559"/>
    </source>
</evidence>
<dbReference type="Pfam" id="PF00931">
    <property type="entry name" value="NB-ARC"/>
    <property type="match status" value="1"/>
</dbReference>
<dbReference type="EMBL" id="OX465078">
    <property type="protein sequence ID" value="CAI9270929.1"/>
    <property type="molecule type" value="Genomic_DNA"/>
</dbReference>
<dbReference type="GO" id="GO:0006952">
    <property type="term" value="P:defense response"/>
    <property type="evidence" value="ECO:0007669"/>
    <property type="project" value="UniProtKB-KW"/>
</dbReference>
<accession>A0AA35Y877</accession>
<dbReference type="Gene3D" id="1.20.5.4130">
    <property type="match status" value="1"/>
</dbReference>
<dbReference type="AlphaFoldDB" id="A0AA35Y877"/>
<dbReference type="InterPro" id="IPR042197">
    <property type="entry name" value="Apaf_helical"/>
</dbReference>
<evidence type="ECO:0000259" key="10">
    <source>
        <dbReference type="Pfam" id="PF25019"/>
    </source>
</evidence>
<dbReference type="Gene3D" id="1.10.8.430">
    <property type="entry name" value="Helical domain of apoptotic protease-activating factors"/>
    <property type="match status" value="1"/>
</dbReference>
<evidence type="ECO:0000313" key="12">
    <source>
        <dbReference type="Proteomes" id="UP001177003"/>
    </source>
</evidence>
<dbReference type="SUPFAM" id="SSF52540">
    <property type="entry name" value="P-loop containing nucleoside triphosphate hydrolases"/>
    <property type="match status" value="1"/>
</dbReference>
<name>A0AA35Y877_LACSI</name>
<organism evidence="11 12">
    <name type="scientific">Lactuca saligna</name>
    <name type="common">Willowleaf lettuce</name>
    <dbReference type="NCBI Taxonomy" id="75948"/>
    <lineage>
        <taxon>Eukaryota</taxon>
        <taxon>Viridiplantae</taxon>
        <taxon>Streptophyta</taxon>
        <taxon>Embryophyta</taxon>
        <taxon>Tracheophyta</taxon>
        <taxon>Spermatophyta</taxon>
        <taxon>Magnoliopsida</taxon>
        <taxon>eudicotyledons</taxon>
        <taxon>Gunneridae</taxon>
        <taxon>Pentapetalae</taxon>
        <taxon>asterids</taxon>
        <taxon>campanulids</taxon>
        <taxon>Asterales</taxon>
        <taxon>Asteraceae</taxon>
        <taxon>Cichorioideae</taxon>
        <taxon>Cichorieae</taxon>
        <taxon>Lactucinae</taxon>
        <taxon>Lactuca</taxon>
    </lineage>
</organism>
<dbReference type="Gene3D" id="3.80.10.10">
    <property type="entry name" value="Ribonuclease Inhibitor"/>
    <property type="match status" value="4"/>
</dbReference>
<keyword evidence="6" id="KW-0067">ATP-binding</keyword>
<dbReference type="GO" id="GO:0005524">
    <property type="term" value="F:ATP binding"/>
    <property type="evidence" value="ECO:0007669"/>
    <property type="project" value="UniProtKB-KW"/>
</dbReference>
<dbReference type="Pfam" id="PF25019">
    <property type="entry name" value="LRR_R13L1-DRL21"/>
    <property type="match status" value="1"/>
</dbReference>
<feature type="domain" description="Disease resistance N-terminal" evidence="8">
    <location>
        <begin position="11"/>
        <end position="96"/>
    </location>
</feature>
<dbReference type="PRINTS" id="PR00364">
    <property type="entry name" value="DISEASERSIST"/>
</dbReference>
<evidence type="ECO:0000256" key="1">
    <source>
        <dbReference type="ARBA" id="ARBA00008894"/>
    </source>
</evidence>
<dbReference type="CDD" id="cd14798">
    <property type="entry name" value="RX-CC_like"/>
    <property type="match status" value="1"/>
</dbReference>
<keyword evidence="3" id="KW-0677">Repeat</keyword>
<dbReference type="InterPro" id="IPR058922">
    <property type="entry name" value="WHD_DRP"/>
</dbReference>
<dbReference type="InterPro" id="IPR056789">
    <property type="entry name" value="LRR_R13L1-DRL21"/>
</dbReference>
<dbReference type="GO" id="GO:0043531">
    <property type="term" value="F:ADP binding"/>
    <property type="evidence" value="ECO:0007669"/>
    <property type="project" value="InterPro"/>
</dbReference>
<dbReference type="PANTHER" id="PTHR36766:SF70">
    <property type="entry name" value="DISEASE RESISTANCE PROTEIN RGA4"/>
    <property type="match status" value="1"/>
</dbReference>
<feature type="domain" description="NB-ARC" evidence="7">
    <location>
        <begin position="176"/>
        <end position="341"/>
    </location>
</feature>
<keyword evidence="5" id="KW-0611">Plant defense</keyword>
<evidence type="ECO:0000259" key="7">
    <source>
        <dbReference type="Pfam" id="PF00931"/>
    </source>
</evidence>
<dbReference type="InterPro" id="IPR041118">
    <property type="entry name" value="Rx_N"/>
</dbReference>
<dbReference type="InterPro" id="IPR032675">
    <property type="entry name" value="LRR_dom_sf"/>
</dbReference>
<dbReference type="PANTHER" id="PTHR36766">
    <property type="entry name" value="PLANT BROAD-SPECTRUM MILDEW RESISTANCE PROTEIN RPW8"/>
    <property type="match status" value="1"/>
</dbReference>
<dbReference type="Proteomes" id="UP001177003">
    <property type="component" value="Chromosome 2"/>
</dbReference>
<keyword evidence="2" id="KW-0433">Leucine-rich repeat</keyword>
<keyword evidence="12" id="KW-1185">Reference proteome</keyword>
<gene>
    <name evidence="11" type="ORF">LSALG_LOCUS11216</name>
</gene>
<dbReference type="Gene3D" id="3.40.50.300">
    <property type="entry name" value="P-loop containing nucleotide triphosphate hydrolases"/>
    <property type="match status" value="1"/>
</dbReference>
<evidence type="ECO:0000256" key="3">
    <source>
        <dbReference type="ARBA" id="ARBA00022737"/>
    </source>
</evidence>
<dbReference type="InterPro" id="IPR002182">
    <property type="entry name" value="NB-ARC"/>
</dbReference>
<protein>
    <submittedName>
        <fullName evidence="11">Uncharacterized protein</fullName>
    </submittedName>
</protein>
<keyword evidence="4" id="KW-0547">Nucleotide-binding</keyword>
<evidence type="ECO:0000259" key="8">
    <source>
        <dbReference type="Pfam" id="PF18052"/>
    </source>
</evidence>
<proteinExistence type="inferred from homology"/>
<feature type="domain" description="R13L1/DRL21-like LRR repeat region" evidence="10">
    <location>
        <begin position="683"/>
        <end position="818"/>
    </location>
</feature>
<evidence type="ECO:0000256" key="4">
    <source>
        <dbReference type="ARBA" id="ARBA00022741"/>
    </source>
</evidence>
<feature type="domain" description="Disease resistance protein winged helix" evidence="9">
    <location>
        <begin position="428"/>
        <end position="500"/>
    </location>
</feature>
<evidence type="ECO:0000313" key="11">
    <source>
        <dbReference type="EMBL" id="CAI9270929.1"/>
    </source>
</evidence>
<evidence type="ECO:0000256" key="5">
    <source>
        <dbReference type="ARBA" id="ARBA00022821"/>
    </source>
</evidence>
<dbReference type="InterPro" id="IPR036388">
    <property type="entry name" value="WH-like_DNA-bd_sf"/>
</dbReference>